<evidence type="ECO:0000313" key="6">
    <source>
        <dbReference type="EMBL" id="RPD93015.1"/>
    </source>
</evidence>
<evidence type="ECO:0000256" key="4">
    <source>
        <dbReference type="RuleBase" id="RU004514"/>
    </source>
</evidence>
<keyword evidence="7" id="KW-1185">Reference proteome</keyword>
<reference evidence="6 7" key="1">
    <citation type="submission" date="2018-11" db="EMBL/GenBank/DDBJ databases">
        <title>Aureibaculum marinum gen. nov., sp. nov., a member of the family Flavobacteriaceae isolated from the Bohai Sea.</title>
        <authorList>
            <person name="Ji X."/>
        </authorList>
    </citation>
    <scope>NUCLEOTIDE SEQUENCE [LARGE SCALE GENOMIC DNA]</scope>
    <source>
        <strain evidence="6 7">BH-SD17</strain>
    </source>
</reference>
<protein>
    <recommendedName>
        <fullName evidence="2">Pyridoxal phosphate homeostasis protein</fullName>
        <shortName evidence="2">PLP homeostasis protein</shortName>
    </recommendedName>
</protein>
<dbReference type="GO" id="GO:0030170">
    <property type="term" value="F:pyridoxal phosphate binding"/>
    <property type="evidence" value="ECO:0007669"/>
    <property type="project" value="UniProtKB-UniRule"/>
</dbReference>
<evidence type="ECO:0000259" key="5">
    <source>
        <dbReference type="Pfam" id="PF01168"/>
    </source>
</evidence>
<feature type="modified residue" description="N6-(pyridoxal phosphate)lysine" evidence="2 3">
    <location>
        <position position="25"/>
    </location>
</feature>
<evidence type="ECO:0000256" key="2">
    <source>
        <dbReference type="HAMAP-Rule" id="MF_02087"/>
    </source>
</evidence>
<dbReference type="SUPFAM" id="SSF51419">
    <property type="entry name" value="PLP-binding barrel"/>
    <property type="match status" value="1"/>
</dbReference>
<dbReference type="NCBIfam" id="TIGR00044">
    <property type="entry name" value="YggS family pyridoxal phosphate-dependent enzyme"/>
    <property type="match status" value="1"/>
</dbReference>
<dbReference type="Proteomes" id="UP000270856">
    <property type="component" value="Unassembled WGS sequence"/>
</dbReference>
<feature type="domain" description="Alanine racemase N-terminal" evidence="5">
    <location>
        <begin position="3"/>
        <end position="215"/>
    </location>
</feature>
<proteinExistence type="inferred from homology"/>
<organism evidence="6 7">
    <name type="scientific">Aureibaculum marinum</name>
    <dbReference type="NCBI Taxonomy" id="2487930"/>
    <lineage>
        <taxon>Bacteria</taxon>
        <taxon>Pseudomonadati</taxon>
        <taxon>Bacteroidota</taxon>
        <taxon>Flavobacteriia</taxon>
        <taxon>Flavobacteriales</taxon>
        <taxon>Flavobacteriaceae</taxon>
        <taxon>Aureibaculum</taxon>
    </lineage>
</organism>
<sequence length="216" mass="24170">MSISENLIKIKKSLPSHVTLVAVSKTKPASDILEAYDAGQRIFGENKIQEMVEKYNNLPQDIEWHMIGHLQRNKVKYMAHFVSLVHGVDSLKTLKEINKQAKKHDRVINCLLQAKIAEEDTKFGLSFTEIESILTSENLNELSNINIVGLMGMATFTSDTTQVQEEFSKINTFFEKIKSQNKGITTLSIGMSGDYKIAIENGSTMVRVGSAIFGSR</sequence>
<dbReference type="HAMAP" id="MF_02087">
    <property type="entry name" value="PLP_homeostasis"/>
    <property type="match status" value="1"/>
</dbReference>
<dbReference type="PANTHER" id="PTHR10146">
    <property type="entry name" value="PROLINE SYNTHETASE CO-TRANSCRIBED BACTERIAL HOMOLOG PROTEIN"/>
    <property type="match status" value="1"/>
</dbReference>
<comment type="function">
    <text evidence="2">Pyridoxal 5'-phosphate (PLP)-binding protein, which is involved in PLP homeostasis.</text>
</comment>
<accession>A0A3N4NCE5</accession>
<comment type="cofactor">
    <cofactor evidence="3">
        <name>pyridoxal 5'-phosphate</name>
        <dbReference type="ChEBI" id="CHEBI:597326"/>
    </cofactor>
</comment>
<dbReference type="InterPro" id="IPR001608">
    <property type="entry name" value="Ala_racemase_N"/>
</dbReference>
<dbReference type="EMBL" id="RPFJ01000040">
    <property type="protein sequence ID" value="RPD93015.1"/>
    <property type="molecule type" value="Genomic_DNA"/>
</dbReference>
<keyword evidence="1 2" id="KW-0663">Pyridoxal phosphate</keyword>
<evidence type="ECO:0000313" key="7">
    <source>
        <dbReference type="Proteomes" id="UP000270856"/>
    </source>
</evidence>
<dbReference type="RefSeq" id="WP_123898995.1">
    <property type="nucleotide sequence ID" value="NZ_RPFJ01000040.1"/>
</dbReference>
<comment type="similarity">
    <text evidence="2 4">Belongs to the pyridoxal phosphate-binding protein YggS/PROSC family.</text>
</comment>
<comment type="caution">
    <text evidence="6">The sequence shown here is derived from an EMBL/GenBank/DDBJ whole genome shotgun (WGS) entry which is preliminary data.</text>
</comment>
<dbReference type="Pfam" id="PF01168">
    <property type="entry name" value="Ala_racemase_N"/>
    <property type="match status" value="1"/>
</dbReference>
<dbReference type="OrthoDB" id="9804072at2"/>
<dbReference type="PANTHER" id="PTHR10146:SF14">
    <property type="entry name" value="PYRIDOXAL PHOSPHATE HOMEOSTASIS PROTEIN"/>
    <property type="match status" value="1"/>
</dbReference>
<gene>
    <name evidence="6" type="ORF">EGM88_13760</name>
</gene>
<dbReference type="FunFam" id="3.20.20.10:FF:000018">
    <property type="entry name" value="Pyridoxal phosphate homeostasis protein"/>
    <property type="match status" value="1"/>
</dbReference>
<evidence type="ECO:0000256" key="1">
    <source>
        <dbReference type="ARBA" id="ARBA00022898"/>
    </source>
</evidence>
<dbReference type="CDD" id="cd00635">
    <property type="entry name" value="PLPDE_III_YBL036c_like"/>
    <property type="match status" value="1"/>
</dbReference>
<name>A0A3N4NCE5_9FLAO</name>
<dbReference type="InterPro" id="IPR011078">
    <property type="entry name" value="PyrdxlP_homeostasis"/>
</dbReference>
<dbReference type="AlphaFoldDB" id="A0A3N4NCE5"/>
<dbReference type="Gene3D" id="3.20.20.10">
    <property type="entry name" value="Alanine racemase"/>
    <property type="match status" value="1"/>
</dbReference>
<dbReference type="InterPro" id="IPR029066">
    <property type="entry name" value="PLP-binding_barrel"/>
</dbReference>
<dbReference type="PIRSF" id="PIRSF004848">
    <property type="entry name" value="YBL036c_PLPDEIII"/>
    <property type="match status" value="1"/>
</dbReference>
<evidence type="ECO:0000256" key="3">
    <source>
        <dbReference type="PIRSR" id="PIRSR004848-1"/>
    </source>
</evidence>